<dbReference type="Proteomes" id="UP000198727">
    <property type="component" value="Unassembled WGS sequence"/>
</dbReference>
<dbReference type="PANTHER" id="PTHR38479">
    <property type="entry name" value="LMO0824 PROTEIN"/>
    <property type="match status" value="1"/>
</dbReference>
<keyword evidence="2" id="KW-1185">Reference proteome</keyword>
<dbReference type="RefSeq" id="WP_092533438.1">
    <property type="nucleotide sequence ID" value="NZ_FOWW01000008.1"/>
</dbReference>
<dbReference type="GO" id="GO:0003677">
    <property type="term" value="F:DNA binding"/>
    <property type="evidence" value="ECO:0007669"/>
    <property type="project" value="UniProtKB-KW"/>
</dbReference>
<keyword evidence="1" id="KW-0238">DNA-binding</keyword>
<evidence type="ECO:0000313" key="2">
    <source>
        <dbReference type="Proteomes" id="UP000198727"/>
    </source>
</evidence>
<dbReference type="OrthoDB" id="9148135at2"/>
<dbReference type="STRING" id="587909.SAMN05421810_108143"/>
<dbReference type="Pfam" id="PF06224">
    <property type="entry name" value="AlkZ-like"/>
    <property type="match status" value="1"/>
</dbReference>
<protein>
    <submittedName>
        <fullName evidence="1">Winged helix DNA-binding domain-containing protein</fullName>
    </submittedName>
</protein>
<reference evidence="2" key="1">
    <citation type="submission" date="2016-10" db="EMBL/GenBank/DDBJ databases">
        <authorList>
            <person name="Varghese N."/>
            <person name="Submissions S."/>
        </authorList>
    </citation>
    <scope>NUCLEOTIDE SEQUENCE [LARGE SCALE GENOMIC DNA]</scope>
    <source>
        <strain evidence="2">CGMCC 4.5579</strain>
    </source>
</reference>
<dbReference type="PANTHER" id="PTHR38479:SF2">
    <property type="entry name" value="WINGED HELIX DNA-BINDING DOMAIN-CONTAINING PROTEIN"/>
    <property type="match status" value="1"/>
</dbReference>
<sequence>MTRQIRRVPVAERRARLARRHRLVPGARAERPEDVAESLVALHATDPATVHLSAAARLRDPAVAAVERALYTDRTLVRMIGMRRTMFVVPTPVAPVVQAACAGDIARAQRRQLARDLTAQGHPEPVPDADRWLAEVLDETAAALERRGSAMPKDLTEDVPRLRQQLHMARGKPYAAIGYVTTRVLNVLSMEGRIVRGRPRGTWLSSQYEWHATGAWLRGGLPALDPHAARVELARRWLAAFGPAPVEDLRWWTGWTVATTKKALADLGPVEVDLDGIPGLVLADDLDPVPEPDPWVALLPSLDPTPMGWAGRDWFLGPHRAALFDRNGNVGPTVWCDGRIVGGWAQRPDGEIAVRLLEDVGAEAEAAVAAEADRWRRWFGDVRVVPRFPSPLQRELVS</sequence>
<dbReference type="EMBL" id="FOWW01000008">
    <property type="protein sequence ID" value="SFQ50511.1"/>
    <property type="molecule type" value="Genomic_DNA"/>
</dbReference>
<evidence type="ECO:0000313" key="1">
    <source>
        <dbReference type="EMBL" id="SFQ50511.1"/>
    </source>
</evidence>
<dbReference type="InterPro" id="IPR009351">
    <property type="entry name" value="AlkZ-like"/>
</dbReference>
<name>A0A1I5Z234_9PSEU</name>
<organism evidence="1 2">
    <name type="scientific">Amycolatopsis arida</name>
    <dbReference type="NCBI Taxonomy" id="587909"/>
    <lineage>
        <taxon>Bacteria</taxon>
        <taxon>Bacillati</taxon>
        <taxon>Actinomycetota</taxon>
        <taxon>Actinomycetes</taxon>
        <taxon>Pseudonocardiales</taxon>
        <taxon>Pseudonocardiaceae</taxon>
        <taxon>Amycolatopsis</taxon>
    </lineage>
</organism>
<proteinExistence type="predicted"/>
<accession>A0A1I5Z234</accession>
<gene>
    <name evidence="1" type="ORF">SAMN05421810_108143</name>
</gene>
<dbReference type="AlphaFoldDB" id="A0A1I5Z234"/>